<dbReference type="Gene3D" id="1.10.533.10">
    <property type="entry name" value="Death Domain, Fas"/>
    <property type="match status" value="1"/>
</dbReference>
<accession>A0AAN8PGV4</accession>
<dbReference type="GO" id="GO:0007165">
    <property type="term" value="P:signal transduction"/>
    <property type="evidence" value="ECO:0007669"/>
    <property type="project" value="InterPro"/>
</dbReference>
<dbReference type="EMBL" id="JAZGQO010000010">
    <property type="protein sequence ID" value="KAK6175754.1"/>
    <property type="molecule type" value="Genomic_DNA"/>
</dbReference>
<dbReference type="InterPro" id="IPR011029">
    <property type="entry name" value="DEATH-like_dom_sf"/>
</dbReference>
<evidence type="ECO:0000313" key="2">
    <source>
        <dbReference type="EMBL" id="KAK6175754.1"/>
    </source>
</evidence>
<protein>
    <recommendedName>
        <fullName evidence="1">Death domain-containing protein</fullName>
    </recommendedName>
</protein>
<dbReference type="PROSITE" id="PS50017">
    <property type="entry name" value="DEATH_DOMAIN"/>
    <property type="match status" value="1"/>
</dbReference>
<comment type="caution">
    <text evidence="2">The sequence shown here is derived from an EMBL/GenBank/DDBJ whole genome shotgun (WGS) entry which is preliminary data.</text>
</comment>
<name>A0AAN8PGV4_PATCE</name>
<proteinExistence type="predicted"/>
<organism evidence="2 3">
    <name type="scientific">Patella caerulea</name>
    <name type="common">Rayed Mediterranean limpet</name>
    <dbReference type="NCBI Taxonomy" id="87958"/>
    <lineage>
        <taxon>Eukaryota</taxon>
        <taxon>Metazoa</taxon>
        <taxon>Spiralia</taxon>
        <taxon>Lophotrochozoa</taxon>
        <taxon>Mollusca</taxon>
        <taxon>Gastropoda</taxon>
        <taxon>Patellogastropoda</taxon>
        <taxon>Patelloidea</taxon>
        <taxon>Patellidae</taxon>
        <taxon>Patella</taxon>
    </lineage>
</organism>
<dbReference type="InterPro" id="IPR000488">
    <property type="entry name" value="Death_dom"/>
</dbReference>
<dbReference type="Proteomes" id="UP001347796">
    <property type="component" value="Unassembled WGS sequence"/>
</dbReference>
<evidence type="ECO:0000313" key="3">
    <source>
        <dbReference type="Proteomes" id="UP001347796"/>
    </source>
</evidence>
<dbReference type="Pfam" id="PF00531">
    <property type="entry name" value="Death"/>
    <property type="match status" value="1"/>
</dbReference>
<reference evidence="2 3" key="1">
    <citation type="submission" date="2024-01" db="EMBL/GenBank/DDBJ databases">
        <title>The genome of the rayed Mediterranean limpet Patella caerulea (Linnaeus, 1758).</title>
        <authorList>
            <person name="Anh-Thu Weber A."/>
            <person name="Halstead-Nussloch G."/>
        </authorList>
    </citation>
    <scope>NUCLEOTIDE SEQUENCE [LARGE SCALE GENOMIC DNA]</scope>
    <source>
        <strain evidence="2">AATW-2023a</strain>
        <tissue evidence="2">Whole specimen</tissue>
    </source>
</reference>
<dbReference type="SUPFAM" id="SSF47986">
    <property type="entry name" value="DEATH domain"/>
    <property type="match status" value="1"/>
</dbReference>
<sequence length="151" mass="16846">MAAGGSSKSYRSINSMSKDLLGKRVVKLSNYHAILQKLGRNLCSDNQLTETLNWERLAEELGLCTYEVESIHQYASLQNTYPGSVLIRQWGESEGSTVYVLLKALRKIGREDCVEEVCQALEGKKQEIKLFIFRHQSKGLASTIACACSRG</sequence>
<gene>
    <name evidence="2" type="ORF">SNE40_014147</name>
</gene>
<keyword evidence="3" id="KW-1185">Reference proteome</keyword>
<feature type="domain" description="Death" evidence="1">
    <location>
        <begin position="53"/>
        <end position="121"/>
    </location>
</feature>
<evidence type="ECO:0000259" key="1">
    <source>
        <dbReference type="PROSITE" id="PS50017"/>
    </source>
</evidence>
<dbReference type="SMART" id="SM00005">
    <property type="entry name" value="DEATH"/>
    <property type="match status" value="1"/>
</dbReference>
<dbReference type="AlphaFoldDB" id="A0AAN8PGV4"/>